<sequence length="195" mass="21211">MSEARRLLEALAKATQPMDFCHVCLCAHSNFKDASDHKEWCAWAKADAFLADPPACDAEKAVLVAALGDARMLCMNDHAYDNETSQVFEAVQVINRALADIPSAAAALLAKVEAQDADLTEIATTMTEHFDSVDLNDLPVSLTKGILALLAQGERQRKALGHALHLVEHNKANCARCREAHKRIRAALAPGEEKE</sequence>
<name>A0A0F9H3Y3_9ZZZZ</name>
<dbReference type="EMBL" id="LAZR01026020">
    <property type="protein sequence ID" value="KKL70017.1"/>
    <property type="molecule type" value="Genomic_DNA"/>
</dbReference>
<evidence type="ECO:0000313" key="1">
    <source>
        <dbReference type="EMBL" id="KKL70017.1"/>
    </source>
</evidence>
<proteinExistence type="predicted"/>
<dbReference type="AlphaFoldDB" id="A0A0F9H3Y3"/>
<gene>
    <name evidence="1" type="ORF">LCGC14_2109140</name>
</gene>
<reference evidence="1" key="1">
    <citation type="journal article" date="2015" name="Nature">
        <title>Complex archaea that bridge the gap between prokaryotes and eukaryotes.</title>
        <authorList>
            <person name="Spang A."/>
            <person name="Saw J.H."/>
            <person name="Jorgensen S.L."/>
            <person name="Zaremba-Niedzwiedzka K."/>
            <person name="Martijn J."/>
            <person name="Lind A.E."/>
            <person name="van Eijk R."/>
            <person name="Schleper C."/>
            <person name="Guy L."/>
            <person name="Ettema T.J."/>
        </authorList>
    </citation>
    <scope>NUCLEOTIDE SEQUENCE</scope>
</reference>
<protein>
    <submittedName>
        <fullName evidence="1">Uncharacterized protein</fullName>
    </submittedName>
</protein>
<accession>A0A0F9H3Y3</accession>
<comment type="caution">
    <text evidence="1">The sequence shown here is derived from an EMBL/GenBank/DDBJ whole genome shotgun (WGS) entry which is preliminary data.</text>
</comment>
<organism evidence="1">
    <name type="scientific">marine sediment metagenome</name>
    <dbReference type="NCBI Taxonomy" id="412755"/>
    <lineage>
        <taxon>unclassified sequences</taxon>
        <taxon>metagenomes</taxon>
        <taxon>ecological metagenomes</taxon>
    </lineage>
</organism>